<evidence type="ECO:0000256" key="5">
    <source>
        <dbReference type="ARBA" id="ARBA00023136"/>
    </source>
</evidence>
<accession>A0A1E7Q5S0</accession>
<dbReference type="InterPro" id="IPR001279">
    <property type="entry name" value="Metallo-B-lactamas"/>
</dbReference>
<protein>
    <submittedName>
        <fullName evidence="10">DNA internalization-related competence protein ComEC/Rec2</fullName>
    </submittedName>
</protein>
<feature type="transmembrane region" description="Helical" evidence="6">
    <location>
        <begin position="290"/>
        <end position="307"/>
    </location>
</feature>
<dbReference type="EMBL" id="MKEK01000001">
    <property type="protein sequence ID" value="OEY69524.1"/>
    <property type="molecule type" value="Genomic_DNA"/>
</dbReference>
<evidence type="ECO:0000259" key="9">
    <source>
        <dbReference type="Pfam" id="PF13567"/>
    </source>
</evidence>
<feature type="transmembrane region" description="Helical" evidence="6">
    <location>
        <begin position="254"/>
        <end position="283"/>
    </location>
</feature>
<feature type="transmembrane region" description="Helical" evidence="6">
    <location>
        <begin position="464"/>
        <end position="484"/>
    </location>
</feature>
<feature type="transmembrane region" description="Helical" evidence="6">
    <location>
        <begin position="12"/>
        <end position="29"/>
    </location>
</feature>
<evidence type="ECO:0000259" key="8">
    <source>
        <dbReference type="Pfam" id="PF03772"/>
    </source>
</evidence>
<evidence type="ECO:0000256" key="1">
    <source>
        <dbReference type="ARBA" id="ARBA00004651"/>
    </source>
</evidence>
<keyword evidence="4 6" id="KW-1133">Transmembrane helix</keyword>
<evidence type="ECO:0000256" key="3">
    <source>
        <dbReference type="ARBA" id="ARBA00022692"/>
    </source>
</evidence>
<dbReference type="InterPro" id="IPR035681">
    <property type="entry name" value="ComA-like_MBL"/>
</dbReference>
<evidence type="ECO:0000313" key="11">
    <source>
        <dbReference type="Proteomes" id="UP000242258"/>
    </source>
</evidence>
<feature type="domain" description="ComEC/Rec2-related protein" evidence="8">
    <location>
        <begin position="192"/>
        <end position="459"/>
    </location>
</feature>
<dbReference type="Pfam" id="PF03772">
    <property type="entry name" value="Competence"/>
    <property type="match status" value="1"/>
</dbReference>
<sequence>MLVPILLCAIWRRIYFIVGAIVFISLWLLQTNQYYTTQLQLVASSNISSVIIGSSTGTNGTFKSSSTSTITGTIIEAPKSYLDYSQILLLLDEGPGKGYRVRLNWPAAPLNLDSGQRWQLQARLKPIAGVANPGSINRESHAMLQRVLLQGTVSTPLTAKMLSSQFMLRPYLIKQLTQATSELATAPLLLALTVGERQFNQQLWQGLQLSALTHLMAISGLHIGLVFIWCLWLLKRVVTIDNVSTRLIVHYSLAFIYALLYAWLAGFAIPTIRASVALLVLVICKIQRRSFSYLQYWLIIVASLLLIEPFFVISIGFWLSILAVAIIFLLLWQQPKIALGWRSKLLLFFRFHLYLTLIMSLLSVVFFNGSSLLALVSNLIFVPFASLLAIPILFITLLAELLQLPFATSLWHLTDWIFTPLLIWLQWCSQQHSWWAWPSVNGFTILVLVLALTLLWLTRSRLAMLLTVFASAVIAISLFSASPWRLHVIDVGQGLAVLIQKGQQGILYDVGPRYNNYSATAAQVLPFIRQTGIRQLDYMVLSHNDSDHTGDWRLLQQQYPQLQLISNIADNDISDNDNAVNSTLACDNIGFDYHGADIQLFSLSNTIVSSKNDSSCIMLLDIAGWRILLPGDISARGERLLLSRYPELTADIVLLAHHGSANSSDYAFLHRLAPQLALNSASLYNRHQHPATAVRQRLTMLGIPLLNTATSGAISLDIRPNNVQVWPFRQQRLPYWQQKPHSNAETLAATR</sequence>
<dbReference type="Gene3D" id="3.60.15.10">
    <property type="entry name" value="Ribonuclease Z/Hydroxyacylglutathione hydrolase-like"/>
    <property type="match status" value="1"/>
</dbReference>
<proteinExistence type="predicted"/>
<reference evidence="11" key="1">
    <citation type="submission" date="2016-09" db="EMBL/GenBank/DDBJ databases">
        <authorList>
            <person name="Wan X."/>
            <person name="Hou S."/>
        </authorList>
    </citation>
    <scope>NUCLEOTIDE SEQUENCE [LARGE SCALE GENOMIC DNA]</scope>
    <source>
        <strain evidence="11">KH87</strain>
    </source>
</reference>
<feature type="transmembrane region" description="Helical" evidence="6">
    <location>
        <begin position="313"/>
        <end position="333"/>
    </location>
</feature>
<feature type="transmembrane region" description="Helical" evidence="6">
    <location>
        <begin position="410"/>
        <end position="427"/>
    </location>
</feature>
<feature type="domain" description="Metallo-beta-lactamase" evidence="7">
    <location>
        <begin position="490"/>
        <end position="671"/>
    </location>
</feature>
<feature type="transmembrane region" description="Helical" evidence="6">
    <location>
        <begin position="211"/>
        <end position="234"/>
    </location>
</feature>
<dbReference type="InterPro" id="IPR025405">
    <property type="entry name" value="DUF4131"/>
</dbReference>
<keyword evidence="3 6" id="KW-0812">Transmembrane</keyword>
<keyword evidence="2" id="KW-1003">Cell membrane</keyword>
<feature type="transmembrane region" description="Helical" evidence="6">
    <location>
        <begin position="373"/>
        <end position="398"/>
    </location>
</feature>
<name>A0A1E7Q5S0_9GAMM</name>
<dbReference type="PANTHER" id="PTHR30619:SF1">
    <property type="entry name" value="RECOMBINATION PROTEIN 2"/>
    <property type="match status" value="1"/>
</dbReference>
<dbReference type="InterPro" id="IPR004797">
    <property type="entry name" value="Competence_ComEC/Rec2"/>
</dbReference>
<evidence type="ECO:0000256" key="2">
    <source>
        <dbReference type="ARBA" id="ARBA00022475"/>
    </source>
</evidence>
<dbReference type="NCBIfam" id="TIGR00361">
    <property type="entry name" value="ComEC_Rec2"/>
    <property type="match status" value="1"/>
</dbReference>
<keyword evidence="11" id="KW-1185">Reference proteome</keyword>
<evidence type="ECO:0000256" key="4">
    <source>
        <dbReference type="ARBA" id="ARBA00022989"/>
    </source>
</evidence>
<dbReference type="NCBIfam" id="TIGR00360">
    <property type="entry name" value="ComEC_N-term"/>
    <property type="match status" value="1"/>
</dbReference>
<dbReference type="Pfam" id="PF00753">
    <property type="entry name" value="Lactamase_B"/>
    <property type="match status" value="1"/>
</dbReference>
<dbReference type="STRING" id="1628148.BI198_08100"/>
<dbReference type="CDD" id="cd07731">
    <property type="entry name" value="ComA-like_MBL-fold"/>
    <property type="match status" value="1"/>
</dbReference>
<keyword evidence="5 6" id="KW-0472">Membrane</keyword>
<dbReference type="AlphaFoldDB" id="A0A1E7Q5S0"/>
<dbReference type="Pfam" id="PF13567">
    <property type="entry name" value="DUF4131"/>
    <property type="match status" value="1"/>
</dbReference>
<feature type="transmembrane region" description="Helical" evidence="6">
    <location>
        <begin position="439"/>
        <end position="457"/>
    </location>
</feature>
<dbReference type="PANTHER" id="PTHR30619">
    <property type="entry name" value="DNA INTERNALIZATION/COMPETENCE PROTEIN COMEC/REC2"/>
    <property type="match status" value="1"/>
</dbReference>
<dbReference type="Proteomes" id="UP000242258">
    <property type="component" value="Unassembled WGS sequence"/>
</dbReference>
<feature type="domain" description="DUF4131" evidence="9">
    <location>
        <begin position="6"/>
        <end position="155"/>
    </location>
</feature>
<gene>
    <name evidence="10" type="ORF">BI198_08100</name>
</gene>
<dbReference type="InterPro" id="IPR052159">
    <property type="entry name" value="Competence_DNA_uptake"/>
</dbReference>
<feature type="transmembrane region" description="Helical" evidence="6">
    <location>
        <begin position="345"/>
        <end position="367"/>
    </location>
</feature>
<evidence type="ECO:0000256" key="6">
    <source>
        <dbReference type="SAM" id="Phobius"/>
    </source>
</evidence>
<comment type="subcellular location">
    <subcellularLocation>
        <location evidence="1">Cell membrane</location>
        <topology evidence="1">Multi-pass membrane protein</topology>
    </subcellularLocation>
</comment>
<dbReference type="InterPro" id="IPR004477">
    <property type="entry name" value="ComEC_N"/>
</dbReference>
<comment type="caution">
    <text evidence="10">The sequence shown here is derived from an EMBL/GenBank/DDBJ whole genome shotgun (WGS) entry which is preliminary data.</text>
</comment>
<dbReference type="InterPro" id="IPR036866">
    <property type="entry name" value="RibonucZ/Hydroxyglut_hydro"/>
</dbReference>
<dbReference type="SUPFAM" id="SSF56281">
    <property type="entry name" value="Metallo-hydrolase/oxidoreductase"/>
    <property type="match status" value="1"/>
</dbReference>
<dbReference type="GO" id="GO:0030420">
    <property type="term" value="P:establishment of competence for transformation"/>
    <property type="evidence" value="ECO:0007669"/>
    <property type="project" value="InterPro"/>
</dbReference>
<evidence type="ECO:0000313" key="10">
    <source>
        <dbReference type="EMBL" id="OEY69524.1"/>
    </source>
</evidence>
<dbReference type="GO" id="GO:0005886">
    <property type="term" value="C:plasma membrane"/>
    <property type="evidence" value="ECO:0007669"/>
    <property type="project" value="UniProtKB-SubCell"/>
</dbReference>
<evidence type="ECO:0000259" key="7">
    <source>
        <dbReference type="Pfam" id="PF00753"/>
    </source>
</evidence>
<organism evidence="10 11">
    <name type="scientific">Rheinheimera salexigens</name>
    <dbReference type="NCBI Taxonomy" id="1628148"/>
    <lineage>
        <taxon>Bacteria</taxon>
        <taxon>Pseudomonadati</taxon>
        <taxon>Pseudomonadota</taxon>
        <taxon>Gammaproteobacteria</taxon>
        <taxon>Chromatiales</taxon>
        <taxon>Chromatiaceae</taxon>
        <taxon>Rheinheimera</taxon>
    </lineage>
</organism>